<accession>A0A2S1ENF0</accession>
<evidence type="ECO:0000313" key="2">
    <source>
        <dbReference type="Proteomes" id="UP000244369"/>
    </source>
</evidence>
<gene>
    <name evidence="1" type="ORF">LWHH1689_0045</name>
</gene>
<proteinExistence type="predicted"/>
<dbReference type="EMBL" id="CP027805">
    <property type="protein sequence ID" value="AWD61411.1"/>
    <property type="molecule type" value="Genomic_DNA"/>
</dbReference>
<dbReference type="Proteomes" id="UP000244369">
    <property type="component" value="Chromosome"/>
</dbReference>
<reference evidence="1 2" key="1">
    <citation type="submission" date="2018-03" db="EMBL/GenBank/DDBJ databases">
        <title>Complete Genome Sequence of the Chinese traditional Highland Barley wine Isolate Lactobacillus reuteri WHH1689.</title>
        <authorList>
            <person name="Chen S."/>
            <person name="Chen L."/>
            <person name="Chen L."/>
            <person name="Li Y."/>
        </authorList>
    </citation>
    <scope>NUCLEOTIDE SEQUENCE [LARGE SCALE GENOMIC DNA]</scope>
    <source>
        <strain evidence="1 2">WHH1689</strain>
    </source>
</reference>
<name>A0A2S1ENF0_LIMRT</name>
<organism evidence="1 2">
    <name type="scientific">Limosilactobacillus reuteri</name>
    <name type="common">Lactobacillus reuteri</name>
    <dbReference type="NCBI Taxonomy" id="1598"/>
    <lineage>
        <taxon>Bacteria</taxon>
        <taxon>Bacillati</taxon>
        <taxon>Bacillota</taxon>
        <taxon>Bacilli</taxon>
        <taxon>Lactobacillales</taxon>
        <taxon>Lactobacillaceae</taxon>
        <taxon>Limosilactobacillus</taxon>
    </lineage>
</organism>
<sequence length="59" mass="6899">MQIASAHEVSKQYDQIQRERHDTRNMLLSIQGYIRDHKDKEAAELLSTFLQNDIAEKAL</sequence>
<evidence type="ECO:0000313" key="1">
    <source>
        <dbReference type="EMBL" id="AWD61411.1"/>
    </source>
</evidence>
<protein>
    <submittedName>
        <fullName evidence="1">Uncharacterized protein</fullName>
    </submittedName>
</protein>
<dbReference type="AlphaFoldDB" id="A0A2S1ENF0"/>